<feature type="region of interest" description="Disordered" evidence="7">
    <location>
        <begin position="1744"/>
        <end position="1793"/>
    </location>
</feature>
<evidence type="ECO:0000313" key="9">
    <source>
        <dbReference type="EMBL" id="KJP87718.1"/>
    </source>
</evidence>
<dbReference type="GO" id="GO:0035556">
    <property type="term" value="P:intracellular signal transduction"/>
    <property type="evidence" value="ECO:0007669"/>
    <property type="project" value="TreeGrafter"/>
</dbReference>
<evidence type="ECO:0000256" key="7">
    <source>
        <dbReference type="SAM" id="MobiDB-lite"/>
    </source>
</evidence>
<feature type="region of interest" description="Disordered" evidence="7">
    <location>
        <begin position="1981"/>
        <end position="2013"/>
    </location>
</feature>
<keyword evidence="3" id="KW-0808">Transferase</keyword>
<evidence type="ECO:0000256" key="5">
    <source>
        <dbReference type="ARBA" id="ARBA00022777"/>
    </source>
</evidence>
<dbReference type="SMART" id="SM00220">
    <property type="entry name" value="S_TKc"/>
    <property type="match status" value="1"/>
</dbReference>
<feature type="domain" description="Protein kinase" evidence="8">
    <location>
        <begin position="119"/>
        <end position="401"/>
    </location>
</feature>
<feature type="region of interest" description="Disordered" evidence="7">
    <location>
        <begin position="1104"/>
        <end position="1123"/>
    </location>
</feature>
<dbReference type="Pfam" id="PF00069">
    <property type="entry name" value="Pkinase"/>
    <property type="match status" value="1"/>
</dbReference>
<feature type="compositionally biased region" description="Basic and acidic residues" evidence="7">
    <location>
        <begin position="1211"/>
        <end position="1232"/>
    </location>
</feature>
<feature type="compositionally biased region" description="Basic and acidic residues" evidence="7">
    <location>
        <begin position="2066"/>
        <end position="2088"/>
    </location>
</feature>
<feature type="compositionally biased region" description="Basic and acidic residues" evidence="7">
    <location>
        <begin position="1747"/>
        <end position="1772"/>
    </location>
</feature>
<dbReference type="GeneID" id="24267927"/>
<feature type="compositionally biased region" description="Basic and acidic residues" evidence="7">
    <location>
        <begin position="1309"/>
        <end position="1323"/>
    </location>
</feature>
<feature type="compositionally biased region" description="Polar residues" evidence="7">
    <location>
        <begin position="1291"/>
        <end position="1308"/>
    </location>
</feature>
<feature type="region of interest" description="Disordered" evidence="7">
    <location>
        <begin position="630"/>
        <end position="651"/>
    </location>
</feature>
<feature type="compositionally biased region" description="Polar residues" evidence="7">
    <location>
        <begin position="1325"/>
        <end position="1338"/>
    </location>
</feature>
<name>A0A0D9QL99_PLAFR</name>
<feature type="compositionally biased region" description="Low complexity" evidence="7">
    <location>
        <begin position="929"/>
        <end position="945"/>
    </location>
</feature>
<feature type="compositionally biased region" description="Basic residues" evidence="7">
    <location>
        <begin position="1281"/>
        <end position="1290"/>
    </location>
</feature>
<feature type="region of interest" description="Disordered" evidence="7">
    <location>
        <begin position="1369"/>
        <end position="1421"/>
    </location>
</feature>
<evidence type="ECO:0000313" key="10">
    <source>
        <dbReference type="Proteomes" id="UP000054561"/>
    </source>
</evidence>
<keyword evidence="5 9" id="KW-0418">Kinase</keyword>
<feature type="compositionally biased region" description="Basic and acidic residues" evidence="7">
    <location>
        <begin position="1407"/>
        <end position="1421"/>
    </location>
</feature>
<evidence type="ECO:0000256" key="2">
    <source>
        <dbReference type="ARBA" id="ARBA00022527"/>
    </source>
</evidence>
<comment type="subunit">
    <text evidence="1">Monomer.</text>
</comment>
<feature type="compositionally biased region" description="Polar residues" evidence="7">
    <location>
        <begin position="2221"/>
        <end position="2230"/>
    </location>
</feature>
<feature type="region of interest" description="Disordered" evidence="7">
    <location>
        <begin position="1211"/>
        <end position="1344"/>
    </location>
</feature>
<feature type="region of interest" description="Disordered" evidence="7">
    <location>
        <begin position="2048"/>
        <end position="2088"/>
    </location>
</feature>
<dbReference type="Proteomes" id="UP000054561">
    <property type="component" value="Unassembled WGS sequence"/>
</dbReference>
<keyword evidence="2" id="KW-0723">Serine/threonine-protein kinase</keyword>
<feature type="region of interest" description="Disordered" evidence="7">
    <location>
        <begin position="2221"/>
        <end position="2248"/>
    </location>
</feature>
<keyword evidence="4" id="KW-0547">Nucleotide-binding</keyword>
<accession>A0A0D9QL99</accession>
<dbReference type="GO" id="GO:0004674">
    <property type="term" value="F:protein serine/threonine kinase activity"/>
    <property type="evidence" value="ECO:0007669"/>
    <property type="project" value="UniProtKB-KW"/>
</dbReference>
<dbReference type="FunFam" id="1.10.510.10:FF:000571">
    <property type="entry name" value="Maternal embryonic leucine zipper kinase"/>
    <property type="match status" value="1"/>
</dbReference>
<evidence type="ECO:0000256" key="4">
    <source>
        <dbReference type="ARBA" id="ARBA00022741"/>
    </source>
</evidence>
<organism evidence="9 10">
    <name type="scientific">Plasmodium fragile</name>
    <dbReference type="NCBI Taxonomy" id="5857"/>
    <lineage>
        <taxon>Eukaryota</taxon>
        <taxon>Sar</taxon>
        <taxon>Alveolata</taxon>
        <taxon>Apicomplexa</taxon>
        <taxon>Aconoidasida</taxon>
        <taxon>Haemosporida</taxon>
        <taxon>Plasmodiidae</taxon>
        <taxon>Plasmodium</taxon>
        <taxon>Plasmodium (Plasmodium)</taxon>
    </lineage>
</organism>
<dbReference type="InterPro" id="IPR008271">
    <property type="entry name" value="Ser/Thr_kinase_AS"/>
</dbReference>
<feature type="compositionally biased region" description="Basic and acidic residues" evidence="7">
    <location>
        <begin position="2000"/>
        <end position="2013"/>
    </location>
</feature>
<feature type="compositionally biased region" description="Basic and acidic residues" evidence="7">
    <location>
        <begin position="1981"/>
        <end position="1990"/>
    </location>
</feature>
<feature type="compositionally biased region" description="Basic and acidic residues" evidence="7">
    <location>
        <begin position="1374"/>
        <end position="1383"/>
    </location>
</feature>
<dbReference type="OrthoDB" id="193931at2759"/>
<feature type="compositionally biased region" description="Basic and acidic residues" evidence="7">
    <location>
        <begin position="1258"/>
        <end position="1280"/>
    </location>
</feature>
<evidence type="ECO:0000256" key="1">
    <source>
        <dbReference type="ARBA" id="ARBA00011245"/>
    </source>
</evidence>
<dbReference type="PROSITE" id="PS50011">
    <property type="entry name" value="PROTEIN_KINASE_DOM"/>
    <property type="match status" value="1"/>
</dbReference>
<dbReference type="CDD" id="cd14003">
    <property type="entry name" value="STKc_AMPK-like"/>
    <property type="match status" value="1"/>
</dbReference>
<dbReference type="GO" id="GO:0005524">
    <property type="term" value="F:ATP binding"/>
    <property type="evidence" value="ECO:0007669"/>
    <property type="project" value="UniProtKB-KW"/>
</dbReference>
<dbReference type="PROSITE" id="PS00108">
    <property type="entry name" value="PROTEIN_KINASE_ST"/>
    <property type="match status" value="1"/>
</dbReference>
<protein>
    <submittedName>
        <fullName evidence="9">CAMK/CAMKL protein kinase</fullName>
    </submittedName>
</protein>
<evidence type="ECO:0000256" key="6">
    <source>
        <dbReference type="ARBA" id="ARBA00022840"/>
    </source>
</evidence>
<dbReference type="Gene3D" id="1.10.510.10">
    <property type="entry name" value="Transferase(Phosphotransferase) domain 1"/>
    <property type="match status" value="1"/>
</dbReference>
<sequence length="2311" mass="263197">MALMDKWRPEWDTELRLLPQVESIADQDLQITEDIFFLWQFLKMYHTSMPHVRNLIDFITIKKPEPLTWGEHIDDYMCRGIDRGQKLFNLLVSDGKRIQPRYSKKKLCDTLLYFRLKNYIILEKINTGSVGQVHLALDKSTDTLVAAKAIDKSTVQGDEELFQKLKEEISISCRMNHPCVVKTTNVLETRDKIIQIMEYCDGGDLISYVRNKVHLEELSAQYFFRKIVQGLQYMHRNNVSHRDLKPENIFLCKRQLSQREKTLIRIGKLPSCSEYELKIGDFGASCVNEKNKLHHDIVGTLSYAAPEVLGCKTTCGYSSQKADVWSLGIILYAMLFGLLPFDNEGKDLKEAYNSIIKNKIVFPKHRVNRISMNARNLLSGMLTINPANRLSLDEVEKHEWLADTGKTKLEVSHVHKKMNFPISSTVAYPVGSGKNDMDFETFKKLFLLKRENGSAITNLRVPAVVASAVPRDAQHMVPNGAQNGVVINIVPSSVQNVASGMVPHAIPCASPFGAPYAKPYASARPKENDQAGACPRSGHEKGQVCHVRGSNSLLQRCDPHHVKQNKNQNASTNHGQLYLYDDKGVLNNHVNHPNVAQQKIENPVYADALLAQKKKNQGDTLHRYALNQKNEEKGKTLTETNTKHTNDGNDKSKVCTQKGIINNQNNYYGEKTYFKNHILDNTCVNGKNKNETSSVNYYDGKPQQLEQLEKNKLKSVDQVNKNPHLCAKTNNTYDFYFNKNNIYRNQSNNIFLLPCKENLIGKNNVYSNLYFFKGSDDFKVTSSGRSTLLRHYDQGTLTTSREYDTSCRFKCSSNASDGRESTNTINSNCTNITPSHKKTPAPDKVNVSPSDTLFYQNPNYNHHVQYKYYYYDDKGTYVGCLSNQTTGRTCASSCVLLENQVNCAANNADYTKEWTCRRGVSEYVEAGTSSNSNNSSSNNNNACSSDLKREHPFVKHIEGEGRTKLASYEWGTVAKGALFAASENRANVMATEVRVVSKERNDLAGCHGHPRVVQQVGRAAQVGGQMGKHASNTTRDTLLTDGSITSKVSTPTNNDAELQVRLMDSKKKDTCIVLKKEGISPTGNKHSSLIKSQHVTKIVTVGEGTNDQMDDVNGHPKESHQKENKYTLNLFIQKGTINEHTKMDITQQKNTPQRDYTDEQSDKWNMQCGEKDDREEFLPSGSAPLQNYTVNTQNSEVDNNADEQVHNTIERIERKTEQDNQKETHKGDRNSPDKILSFLPRKEETKNVSSQQGSNTPREQHTEGECKGTLEHSYSDASETKRKKKKKKKFSSINNPSKEIQRGQSKSDPSGDDKEVNHVDKKKNITNPSIKNNRSGNDGQCGETHSCGESYNNSGTRTNHYGTDIAVHGVHKSSSKDEGGKNKVDKHRKRVNEKATEKSDMTNLSKCDSHEEEKKDGAEFRRYTSTEKTTYSHLEEEETLCKNEDRKKPRHNKIFNEEQVDGENKFLLLKKVYYSDDRDVHVLPNSENQHDRKEYINFEKIFPHNKRKTNTNHIAALGYYKGSNLCFSKRVKKDRNQRGKEKENVVKNQVDVYHRTHNPRSTNHIINIRHFNEWYYTNGCSRHELTTKEKGPSNERVPIYNTVAPYDAEQVSDKEYVYFSSNKIEYIKCATPSTNNQDSHHTYSSHYHNHTMNETNGELSNPLSDAHVVSADTSSTKCSEETDTGQPHQWREKPMQSGHNLNAIVDRHGGKGSTYNRGDITSGRCIPNLESHVFNHSPIDQLTNVHENQDNEPTRTERCPVREENSREEYSLEKVGSTNSSTSNDSNGCRRKSQGISTHLEEISSVFTSDATNNSYIGNDIIRRKDYTSLYDDVNKSYSIIQNVSYENEITKAKMKNEKRERIITRCDAKEKIQGNEECEQGEELRVKMACPTEHSTPNQSSDKCEPPKSTTMKISQNNKRPTNRKKGCSGEEEQDKGAKGEGEKATPFTLKNGPVWKNSPSNVQNCYEVEFHEELNRDLSEGSLERDKSQTLGSSANGKDTHLLEKDEGKNPHMDTQHIYMMNSNLKKQKPQGAKGQHEKKQTGIVLNGPIDKKDTPHEFTSSKTNEELTKNKKETTLKETNSDRSKHVPSWNILNVQKNDTIHSKEKRADYLTHNRSYDLKSARSNLLSMSYDENIRKDYKHGNLLVNPKDIVSLHDLKSSENDEKNKILYYYNLDTTPANLDILNNLMFYSSHVNPYRHYKNNYLIRKTSLTEEGVNVANSKQSSDNNRTEQRSDQQNESPAVDHNLRNYLNLNKTSIQNMAKMKRNYTREQNYENKFGTKVEDQREANSLYPKLRWMNIFSRNSSKH</sequence>
<dbReference type="GO" id="GO:0005737">
    <property type="term" value="C:cytoplasm"/>
    <property type="evidence" value="ECO:0007669"/>
    <property type="project" value="TreeGrafter"/>
</dbReference>
<proteinExistence type="predicted"/>
<feature type="region of interest" description="Disordered" evidence="7">
    <location>
        <begin position="813"/>
        <end position="845"/>
    </location>
</feature>
<keyword evidence="6" id="KW-0067">ATP-binding</keyword>
<feature type="compositionally biased region" description="Basic and acidic residues" evidence="7">
    <location>
        <begin position="1112"/>
        <end position="1123"/>
    </location>
</feature>
<evidence type="ECO:0000259" key="8">
    <source>
        <dbReference type="PROSITE" id="PS50011"/>
    </source>
</evidence>
<feature type="compositionally biased region" description="Low complexity" evidence="7">
    <location>
        <begin position="1777"/>
        <end position="1787"/>
    </location>
</feature>
<evidence type="ECO:0000256" key="3">
    <source>
        <dbReference type="ARBA" id="ARBA00022679"/>
    </source>
</evidence>
<feature type="compositionally biased region" description="Basic and acidic residues" evidence="7">
    <location>
        <begin position="1936"/>
        <end position="1945"/>
    </location>
</feature>
<feature type="region of interest" description="Disordered" evidence="7">
    <location>
        <begin position="1673"/>
        <end position="1696"/>
    </location>
</feature>
<feature type="compositionally biased region" description="Polar residues" evidence="7">
    <location>
        <begin position="1909"/>
        <end position="1921"/>
    </location>
</feature>
<dbReference type="InterPro" id="IPR011009">
    <property type="entry name" value="Kinase-like_dom_sf"/>
</dbReference>
<gene>
    <name evidence="9" type="ORF">AK88_02613</name>
</gene>
<dbReference type="EMBL" id="KQ001670">
    <property type="protein sequence ID" value="KJP87718.1"/>
    <property type="molecule type" value="Genomic_DNA"/>
</dbReference>
<feature type="region of interest" description="Disordered" evidence="7">
    <location>
        <begin position="926"/>
        <end position="945"/>
    </location>
</feature>
<dbReference type="RefSeq" id="XP_012335661.1">
    <property type="nucleotide sequence ID" value="XM_012480238.1"/>
</dbReference>
<keyword evidence="10" id="KW-1185">Reference proteome</keyword>
<reference evidence="9 10" key="1">
    <citation type="submission" date="2014-03" db="EMBL/GenBank/DDBJ databases">
        <title>The Genome Sequence of Plasmodium fragile nilgiri.</title>
        <authorList>
            <consortium name="The Broad Institute Genomics Platform"/>
            <consortium name="The Broad Institute Genome Sequencing Center for Infectious Disease"/>
            <person name="Neafsey D."/>
            <person name="Duraisingh M."/>
            <person name="Young S.K."/>
            <person name="Zeng Q."/>
            <person name="Gargeya S."/>
            <person name="Abouelleil A."/>
            <person name="Alvarado L."/>
            <person name="Chapman S.B."/>
            <person name="Gainer-Dewar J."/>
            <person name="Goldberg J."/>
            <person name="Griggs A."/>
            <person name="Gujja S."/>
            <person name="Hansen M."/>
            <person name="Howarth C."/>
            <person name="Imamovic A."/>
            <person name="Larimer J."/>
            <person name="Pearson M."/>
            <person name="Poon T.W."/>
            <person name="Priest M."/>
            <person name="Roberts A."/>
            <person name="Saif S."/>
            <person name="Shea T."/>
            <person name="Sykes S."/>
            <person name="Wortman J."/>
            <person name="Nusbaum C."/>
            <person name="Birren B."/>
        </authorList>
    </citation>
    <scope>NUCLEOTIDE SEQUENCE [LARGE SCALE GENOMIC DNA]</scope>
    <source>
        <strain evidence="10">nilgiri</strain>
    </source>
</reference>
<dbReference type="InterPro" id="IPR000719">
    <property type="entry name" value="Prot_kinase_dom"/>
</dbReference>
<dbReference type="PANTHER" id="PTHR24346">
    <property type="entry name" value="MAP/MICROTUBULE AFFINITY-REGULATING KINASE"/>
    <property type="match status" value="1"/>
</dbReference>
<dbReference type="SUPFAM" id="SSF56112">
    <property type="entry name" value="Protein kinase-like (PK-like)"/>
    <property type="match status" value="1"/>
</dbReference>
<dbReference type="PANTHER" id="PTHR24346:SF82">
    <property type="entry name" value="KP78A-RELATED"/>
    <property type="match status" value="1"/>
</dbReference>
<feature type="region of interest" description="Disordered" evidence="7">
    <location>
        <begin position="1891"/>
        <end position="1957"/>
    </location>
</feature>
<feature type="compositionally biased region" description="Polar residues" evidence="7">
    <location>
        <begin position="1247"/>
        <end position="1257"/>
    </location>
</feature>
<feature type="compositionally biased region" description="Low complexity" evidence="7">
    <location>
        <begin position="821"/>
        <end position="833"/>
    </location>
</feature>
<dbReference type="VEuPathDB" id="PlasmoDB:AK88_02613"/>
<dbReference type="OMA" id="DTQHIYM"/>